<dbReference type="InterPro" id="IPR002347">
    <property type="entry name" value="SDR_fam"/>
</dbReference>
<dbReference type="PRINTS" id="PR00080">
    <property type="entry name" value="SDRFAMILY"/>
</dbReference>
<dbReference type="SUPFAM" id="SSF51735">
    <property type="entry name" value="NAD(P)-binding Rossmann-fold domains"/>
    <property type="match status" value="1"/>
</dbReference>
<dbReference type="GO" id="GO:0009688">
    <property type="term" value="P:abscisic acid biosynthetic process"/>
    <property type="evidence" value="ECO:0007669"/>
    <property type="project" value="TreeGrafter"/>
</dbReference>
<gene>
    <name evidence="3" type="ORF">LSALG_LOCUS40203</name>
</gene>
<evidence type="ECO:0000256" key="1">
    <source>
        <dbReference type="ARBA" id="ARBA00006484"/>
    </source>
</evidence>
<sequence>MVLTIIYTTLWIIWKVSVLRCLTLEICNTLLLPQHPIRFPQSTSLSESNLRSLHRFPPPTPPLQRLPPLRRREIEMTTAGSSDSPLVAQRLLGKVALVTGGATGIGESIVRLFHKHGAKVCIVDINSHLGEHLCKTLGPTTRFIHADVAIEDNISRAVDFTISNFGTLDIMVNNAGMGGPPCPDIREFPISTFEQVFNVNTKGTFIGMKHASRIMIPLKKGSIVNIASVASVIGGVGPHAYTASKHAVVGLTKSVAAELGKHGIRVNCVSPYAVLTDLALAHLHEDERTDDAKAGFRAFSGKNANLQGVELVPDDVANAVLFLASDDARYVSGDNLFVDGGFTCTNHSLRVFR</sequence>
<dbReference type="CDD" id="cd05326">
    <property type="entry name" value="secoisolariciresinol-DH_like_SDR_c"/>
    <property type="match status" value="1"/>
</dbReference>
<evidence type="ECO:0000256" key="2">
    <source>
        <dbReference type="ARBA" id="ARBA00023002"/>
    </source>
</evidence>
<dbReference type="EMBL" id="OX465085">
    <property type="protein sequence ID" value="CAI9301671.1"/>
    <property type="molecule type" value="Genomic_DNA"/>
</dbReference>
<dbReference type="PRINTS" id="PR00081">
    <property type="entry name" value="GDHRDH"/>
</dbReference>
<keyword evidence="2" id="KW-0560">Oxidoreductase</keyword>
<dbReference type="Gene3D" id="3.40.50.720">
    <property type="entry name" value="NAD(P)-binding Rossmann-like Domain"/>
    <property type="match status" value="1"/>
</dbReference>
<dbReference type="Proteomes" id="UP001177003">
    <property type="component" value="Chromosome 9"/>
</dbReference>
<dbReference type="AlphaFoldDB" id="A0AA35ZZD9"/>
<proteinExistence type="inferred from homology"/>
<dbReference type="GO" id="GO:0010301">
    <property type="term" value="F:xanthoxin dehydrogenase (NAD+) activity"/>
    <property type="evidence" value="ECO:0007669"/>
    <property type="project" value="TreeGrafter"/>
</dbReference>
<dbReference type="FunFam" id="3.40.50.720:FF:000084">
    <property type="entry name" value="Short-chain dehydrogenase reductase"/>
    <property type="match status" value="1"/>
</dbReference>
<organism evidence="3 4">
    <name type="scientific">Lactuca saligna</name>
    <name type="common">Willowleaf lettuce</name>
    <dbReference type="NCBI Taxonomy" id="75948"/>
    <lineage>
        <taxon>Eukaryota</taxon>
        <taxon>Viridiplantae</taxon>
        <taxon>Streptophyta</taxon>
        <taxon>Embryophyta</taxon>
        <taxon>Tracheophyta</taxon>
        <taxon>Spermatophyta</taxon>
        <taxon>Magnoliopsida</taxon>
        <taxon>eudicotyledons</taxon>
        <taxon>Gunneridae</taxon>
        <taxon>Pentapetalae</taxon>
        <taxon>asterids</taxon>
        <taxon>campanulids</taxon>
        <taxon>Asterales</taxon>
        <taxon>Asteraceae</taxon>
        <taxon>Cichorioideae</taxon>
        <taxon>Cichorieae</taxon>
        <taxon>Lactucinae</taxon>
        <taxon>Lactuca</taxon>
    </lineage>
</organism>
<reference evidence="3" key="1">
    <citation type="submission" date="2023-04" db="EMBL/GenBank/DDBJ databases">
        <authorList>
            <person name="Vijverberg K."/>
            <person name="Xiong W."/>
            <person name="Schranz E."/>
        </authorList>
    </citation>
    <scope>NUCLEOTIDE SEQUENCE</scope>
</reference>
<evidence type="ECO:0000313" key="4">
    <source>
        <dbReference type="Proteomes" id="UP001177003"/>
    </source>
</evidence>
<comment type="similarity">
    <text evidence="1">Belongs to the short-chain dehydrogenases/reductases (SDR) family.</text>
</comment>
<evidence type="ECO:0000313" key="3">
    <source>
        <dbReference type="EMBL" id="CAI9301671.1"/>
    </source>
</evidence>
<dbReference type="PANTHER" id="PTHR42820">
    <property type="entry name" value="SHORT-CHAIN DEHYDROGENASE REDUCTASE"/>
    <property type="match status" value="1"/>
</dbReference>
<accession>A0AA35ZZD9</accession>
<name>A0AA35ZZD9_LACSI</name>
<protein>
    <recommendedName>
        <fullName evidence="5">Xanthoxin dehydrogenase</fullName>
    </recommendedName>
</protein>
<evidence type="ECO:0008006" key="5">
    <source>
        <dbReference type="Google" id="ProtNLM"/>
    </source>
</evidence>
<dbReference type="GO" id="GO:0005829">
    <property type="term" value="C:cytosol"/>
    <property type="evidence" value="ECO:0007669"/>
    <property type="project" value="TreeGrafter"/>
</dbReference>
<dbReference type="Pfam" id="PF13561">
    <property type="entry name" value="adh_short_C2"/>
    <property type="match status" value="1"/>
</dbReference>
<keyword evidence="4" id="KW-1185">Reference proteome</keyword>
<dbReference type="NCBIfam" id="NF005559">
    <property type="entry name" value="PRK07231.1"/>
    <property type="match status" value="1"/>
</dbReference>
<dbReference type="InterPro" id="IPR036291">
    <property type="entry name" value="NAD(P)-bd_dom_sf"/>
</dbReference>
<dbReference type="PANTHER" id="PTHR42820:SF1">
    <property type="entry name" value="SHORT-CHAIN DEHYDROGENASE_REDUCTASE FAMILY PROTEIN"/>
    <property type="match status" value="1"/>
</dbReference>
<dbReference type="InterPro" id="IPR045309">
    <property type="entry name" value="ABA2-like"/>
</dbReference>